<sequence>MALPGPSRLLWLSCARAHPSPSTLPLLCSLRAALQCGAALRHAAVASTPRYSRRDSTAAYSPTFGMKA</sequence>
<name>A0AAV1J8K8_9NEOP</name>
<protein>
    <submittedName>
        <fullName evidence="1">Uncharacterized protein</fullName>
    </submittedName>
</protein>
<dbReference type="EMBL" id="CAVLEF010000006">
    <property type="protein sequence ID" value="CAK1544799.1"/>
    <property type="molecule type" value="Genomic_DNA"/>
</dbReference>
<proteinExistence type="predicted"/>
<dbReference type="AlphaFoldDB" id="A0AAV1J8K8"/>
<evidence type="ECO:0000313" key="2">
    <source>
        <dbReference type="Proteomes" id="UP001497472"/>
    </source>
</evidence>
<dbReference type="Proteomes" id="UP001497472">
    <property type="component" value="Unassembled WGS sequence"/>
</dbReference>
<gene>
    <name evidence="1" type="ORF">LNINA_LOCUS4510</name>
</gene>
<evidence type="ECO:0000313" key="1">
    <source>
        <dbReference type="EMBL" id="CAK1544799.1"/>
    </source>
</evidence>
<comment type="caution">
    <text evidence="1">The sequence shown here is derived from an EMBL/GenBank/DDBJ whole genome shotgun (WGS) entry which is preliminary data.</text>
</comment>
<accession>A0AAV1J8K8</accession>
<reference evidence="1 2" key="1">
    <citation type="submission" date="2023-11" db="EMBL/GenBank/DDBJ databases">
        <authorList>
            <person name="Okamura Y."/>
        </authorList>
    </citation>
    <scope>NUCLEOTIDE SEQUENCE [LARGE SCALE GENOMIC DNA]</scope>
</reference>
<organism evidence="1 2">
    <name type="scientific">Leptosia nina</name>
    <dbReference type="NCBI Taxonomy" id="320188"/>
    <lineage>
        <taxon>Eukaryota</taxon>
        <taxon>Metazoa</taxon>
        <taxon>Ecdysozoa</taxon>
        <taxon>Arthropoda</taxon>
        <taxon>Hexapoda</taxon>
        <taxon>Insecta</taxon>
        <taxon>Pterygota</taxon>
        <taxon>Neoptera</taxon>
        <taxon>Endopterygota</taxon>
        <taxon>Lepidoptera</taxon>
        <taxon>Glossata</taxon>
        <taxon>Ditrysia</taxon>
        <taxon>Papilionoidea</taxon>
        <taxon>Pieridae</taxon>
        <taxon>Pierinae</taxon>
        <taxon>Leptosia</taxon>
    </lineage>
</organism>
<keyword evidence="2" id="KW-1185">Reference proteome</keyword>